<keyword evidence="8" id="KW-1185">Reference proteome</keyword>
<evidence type="ECO:0000256" key="3">
    <source>
        <dbReference type="ARBA" id="ARBA00022840"/>
    </source>
</evidence>
<dbReference type="GO" id="GO:0004140">
    <property type="term" value="F:dephospho-CoA kinase activity"/>
    <property type="evidence" value="ECO:0007669"/>
    <property type="project" value="UniProtKB-UniRule"/>
</dbReference>
<evidence type="ECO:0000256" key="4">
    <source>
        <dbReference type="ARBA" id="ARBA00022993"/>
    </source>
</evidence>
<evidence type="ECO:0000313" key="8">
    <source>
        <dbReference type="Proteomes" id="UP000199382"/>
    </source>
</evidence>
<dbReference type="PANTHER" id="PTHR10695">
    <property type="entry name" value="DEPHOSPHO-COA KINASE-RELATED"/>
    <property type="match status" value="1"/>
</dbReference>
<dbReference type="CDD" id="cd02022">
    <property type="entry name" value="DPCK"/>
    <property type="match status" value="1"/>
</dbReference>
<dbReference type="EMBL" id="FNEK01000007">
    <property type="protein sequence ID" value="SDI77917.1"/>
    <property type="molecule type" value="Genomic_DNA"/>
</dbReference>
<evidence type="ECO:0000256" key="1">
    <source>
        <dbReference type="ARBA" id="ARBA00009018"/>
    </source>
</evidence>
<dbReference type="NCBIfam" id="TIGR00152">
    <property type="entry name" value="dephospho-CoA kinase"/>
    <property type="match status" value="1"/>
</dbReference>
<evidence type="ECO:0000313" key="7">
    <source>
        <dbReference type="EMBL" id="SDI77917.1"/>
    </source>
</evidence>
<dbReference type="PROSITE" id="PS51219">
    <property type="entry name" value="DPCK"/>
    <property type="match status" value="1"/>
</dbReference>
<evidence type="ECO:0000256" key="6">
    <source>
        <dbReference type="NCBIfam" id="TIGR00152"/>
    </source>
</evidence>
<gene>
    <name evidence="5" type="primary">coaE</name>
    <name evidence="7" type="ORF">SAMN04488026_100729</name>
</gene>
<keyword evidence="4 5" id="KW-0173">Coenzyme A biosynthesis</keyword>
<comment type="function">
    <text evidence="5">Catalyzes the phosphorylation of the 3'-hydroxyl group of dephosphocoenzyme A to form coenzyme A.</text>
</comment>
<proteinExistence type="inferred from homology"/>
<organism evidence="7 8">
    <name type="scientific">Aliiruegeria lutimaris</name>
    <dbReference type="NCBI Taxonomy" id="571298"/>
    <lineage>
        <taxon>Bacteria</taxon>
        <taxon>Pseudomonadati</taxon>
        <taxon>Pseudomonadota</taxon>
        <taxon>Alphaproteobacteria</taxon>
        <taxon>Rhodobacterales</taxon>
        <taxon>Roseobacteraceae</taxon>
        <taxon>Aliiruegeria</taxon>
    </lineage>
</organism>
<dbReference type="RefSeq" id="WP_093150842.1">
    <property type="nucleotide sequence ID" value="NZ_FNEK01000007.1"/>
</dbReference>
<dbReference type="OrthoDB" id="9812943at2"/>
<evidence type="ECO:0000256" key="2">
    <source>
        <dbReference type="ARBA" id="ARBA00022741"/>
    </source>
</evidence>
<dbReference type="Gene3D" id="3.40.50.300">
    <property type="entry name" value="P-loop containing nucleotide triphosphate hydrolases"/>
    <property type="match status" value="1"/>
</dbReference>
<keyword evidence="3 5" id="KW-0067">ATP-binding</keyword>
<keyword evidence="5 7" id="KW-0418">Kinase</keyword>
<dbReference type="HAMAP" id="MF_00376">
    <property type="entry name" value="Dephospho_CoA_kinase"/>
    <property type="match status" value="1"/>
</dbReference>
<dbReference type="Pfam" id="PF01121">
    <property type="entry name" value="CoaE"/>
    <property type="match status" value="1"/>
</dbReference>
<dbReference type="GO" id="GO:0015937">
    <property type="term" value="P:coenzyme A biosynthetic process"/>
    <property type="evidence" value="ECO:0007669"/>
    <property type="project" value="UniProtKB-UniRule"/>
</dbReference>
<dbReference type="EC" id="2.7.1.24" evidence="5 6"/>
<keyword evidence="5" id="KW-0963">Cytoplasm</keyword>
<dbReference type="SUPFAM" id="SSF52540">
    <property type="entry name" value="P-loop containing nucleoside triphosphate hydrolases"/>
    <property type="match status" value="1"/>
</dbReference>
<dbReference type="InterPro" id="IPR001977">
    <property type="entry name" value="Depp_CoAkinase"/>
</dbReference>
<keyword evidence="2 5" id="KW-0547">Nucleotide-binding</keyword>
<keyword evidence="5" id="KW-0808">Transferase</keyword>
<reference evidence="7 8" key="1">
    <citation type="submission" date="2016-10" db="EMBL/GenBank/DDBJ databases">
        <authorList>
            <person name="de Groot N.N."/>
        </authorList>
    </citation>
    <scope>NUCLEOTIDE SEQUENCE [LARGE SCALE GENOMIC DNA]</scope>
    <source>
        <strain evidence="7 8">DSM 25294</strain>
    </source>
</reference>
<dbReference type="InterPro" id="IPR027417">
    <property type="entry name" value="P-loop_NTPase"/>
</dbReference>
<comment type="subcellular location">
    <subcellularLocation>
        <location evidence="5">Cytoplasm</location>
    </subcellularLocation>
</comment>
<evidence type="ECO:0000256" key="5">
    <source>
        <dbReference type="HAMAP-Rule" id="MF_00376"/>
    </source>
</evidence>
<dbReference type="STRING" id="571298.SAMN04488026_100729"/>
<dbReference type="UniPathway" id="UPA00241">
    <property type="reaction ID" value="UER00356"/>
</dbReference>
<dbReference type="GO" id="GO:0005524">
    <property type="term" value="F:ATP binding"/>
    <property type="evidence" value="ECO:0007669"/>
    <property type="project" value="UniProtKB-UniRule"/>
</dbReference>
<dbReference type="AlphaFoldDB" id="A0A1G8NCX4"/>
<dbReference type="Proteomes" id="UP000199382">
    <property type="component" value="Unassembled WGS sequence"/>
</dbReference>
<accession>A0A1G8NCX4</accession>
<name>A0A1G8NCX4_9RHOB</name>
<sequence length="197" mass="21027">MTKPFLIGLTGSIGMGKSTTAGMFADEGVPIWDADAAVHRLYSPGGAAVDPIGDICPSSIVDGAVSREALKEWISQDDTALARIEAVVHPLLAKDRAEFIAATDAPILLLDIPLLFETGASAGMDLNVVVSAPAAEQRKRVLARPGMSVEQFHRILSKQMPDSQKRARADLVIDTTTLEGARAQVRTLMTELRKSHA</sequence>
<feature type="binding site" evidence="5">
    <location>
        <begin position="14"/>
        <end position="19"/>
    </location>
    <ligand>
        <name>ATP</name>
        <dbReference type="ChEBI" id="CHEBI:30616"/>
    </ligand>
</feature>
<dbReference type="GO" id="GO:0005737">
    <property type="term" value="C:cytoplasm"/>
    <property type="evidence" value="ECO:0007669"/>
    <property type="project" value="UniProtKB-SubCell"/>
</dbReference>
<comment type="catalytic activity">
    <reaction evidence="5">
        <text>3'-dephospho-CoA + ATP = ADP + CoA + H(+)</text>
        <dbReference type="Rhea" id="RHEA:18245"/>
        <dbReference type="ChEBI" id="CHEBI:15378"/>
        <dbReference type="ChEBI" id="CHEBI:30616"/>
        <dbReference type="ChEBI" id="CHEBI:57287"/>
        <dbReference type="ChEBI" id="CHEBI:57328"/>
        <dbReference type="ChEBI" id="CHEBI:456216"/>
        <dbReference type="EC" id="2.7.1.24"/>
    </reaction>
</comment>
<comment type="pathway">
    <text evidence="5">Cofactor biosynthesis; coenzyme A biosynthesis; CoA from (R)-pantothenate: step 5/5.</text>
</comment>
<comment type="similarity">
    <text evidence="1 5">Belongs to the CoaE family.</text>
</comment>
<dbReference type="PANTHER" id="PTHR10695:SF46">
    <property type="entry name" value="BIFUNCTIONAL COENZYME A SYNTHASE-RELATED"/>
    <property type="match status" value="1"/>
</dbReference>
<protein>
    <recommendedName>
        <fullName evidence="5 6">Dephospho-CoA kinase</fullName>
        <ecNumber evidence="5 6">2.7.1.24</ecNumber>
    </recommendedName>
    <alternativeName>
        <fullName evidence="5">Dephosphocoenzyme A kinase</fullName>
    </alternativeName>
</protein>